<dbReference type="PANTHER" id="PTHR40697:SF2">
    <property type="entry name" value="ATP-NAD KINASE-RELATED"/>
    <property type="match status" value="1"/>
</dbReference>
<dbReference type="Proteomes" id="UP001163739">
    <property type="component" value="Chromosome"/>
</dbReference>
<name>A0ABY6MXW0_9ALTE</name>
<dbReference type="PIRSF" id="PIRSF016907">
    <property type="entry name" value="Kin_ATP-NAD"/>
    <property type="match status" value="1"/>
</dbReference>
<dbReference type="InterPro" id="IPR011386">
    <property type="entry name" value="Put_ATP-NAD_kin"/>
</dbReference>
<organism evidence="1 2">
    <name type="scientific">Alkalimarinus alittae</name>
    <dbReference type="NCBI Taxonomy" id="2961619"/>
    <lineage>
        <taxon>Bacteria</taxon>
        <taxon>Pseudomonadati</taxon>
        <taxon>Pseudomonadota</taxon>
        <taxon>Gammaproteobacteria</taxon>
        <taxon>Alteromonadales</taxon>
        <taxon>Alteromonadaceae</taxon>
        <taxon>Alkalimarinus</taxon>
    </lineage>
</organism>
<dbReference type="GO" id="GO:0016301">
    <property type="term" value="F:kinase activity"/>
    <property type="evidence" value="ECO:0007669"/>
    <property type="project" value="UniProtKB-KW"/>
</dbReference>
<gene>
    <name evidence="1" type="ORF">NKI27_11110</name>
</gene>
<protein>
    <submittedName>
        <fullName evidence="1">ATP-NAD kinase family protein</fullName>
    </submittedName>
</protein>
<dbReference type="EMBL" id="CP100390">
    <property type="protein sequence ID" value="UZE94635.1"/>
    <property type="molecule type" value="Genomic_DNA"/>
</dbReference>
<dbReference type="InterPro" id="IPR002504">
    <property type="entry name" value="NADK"/>
</dbReference>
<dbReference type="InterPro" id="IPR017438">
    <property type="entry name" value="ATP-NAD_kinase_N"/>
</dbReference>
<accession>A0ABY6MXW0</accession>
<dbReference type="Pfam" id="PF20143">
    <property type="entry name" value="NAD_kinase_C"/>
    <property type="match status" value="1"/>
</dbReference>
<dbReference type="RefSeq" id="WP_265046128.1">
    <property type="nucleotide sequence ID" value="NZ_CP100390.1"/>
</dbReference>
<dbReference type="Gene3D" id="3.40.50.10330">
    <property type="entry name" value="Probable inorganic polyphosphate/atp-NAD kinase, domain 1"/>
    <property type="match status" value="1"/>
</dbReference>
<keyword evidence="2" id="KW-1185">Reference proteome</keyword>
<evidence type="ECO:0000313" key="1">
    <source>
        <dbReference type="EMBL" id="UZE94635.1"/>
    </source>
</evidence>
<dbReference type="InterPro" id="IPR016064">
    <property type="entry name" value="NAD/diacylglycerol_kinase_sf"/>
</dbReference>
<dbReference type="Pfam" id="PF01513">
    <property type="entry name" value="NAD_kinase"/>
    <property type="match status" value="1"/>
</dbReference>
<proteinExistence type="predicted"/>
<dbReference type="PANTHER" id="PTHR40697">
    <property type="entry name" value="ACETOIN CATABOLISM PROTEIN X"/>
    <property type="match status" value="1"/>
</dbReference>
<dbReference type="SUPFAM" id="SSF111331">
    <property type="entry name" value="NAD kinase/diacylglycerol kinase-like"/>
    <property type="match status" value="1"/>
</dbReference>
<evidence type="ECO:0000313" key="2">
    <source>
        <dbReference type="Proteomes" id="UP001163739"/>
    </source>
</evidence>
<keyword evidence="1" id="KW-0418">Kinase</keyword>
<dbReference type="InterPro" id="IPR039065">
    <property type="entry name" value="AcoX-like"/>
</dbReference>
<reference evidence="1" key="1">
    <citation type="submission" date="2022-06" db="EMBL/GenBank/DDBJ databases">
        <title>Alkalimarinus sp. nov., isolated from gut of a Alitta virens.</title>
        <authorList>
            <person name="Yang A.I."/>
            <person name="Shin N.-R."/>
        </authorList>
    </citation>
    <scope>NUCLEOTIDE SEQUENCE</scope>
    <source>
        <strain evidence="1">A2M4</strain>
    </source>
</reference>
<keyword evidence="1" id="KW-0808">Transferase</keyword>
<sequence>MFKIGLIVNPVAGIGGPAGLKGSDGENIYLQAKALGFESKSLQRAIVAISRLETVGDSVEFITCAGAMGADCFKDSTLRYRVVYSPTDQTHTQPDDTRHAATAIMAFGVDIILFVGGDGTARDICSAVDNNQPVLGIPAGVKMHSGVFAVTPKAAAQLVIDMIKGGLVSIAEHEVRDIDEDAFRSGVVKSKHYGEMLTPQEGRYLQHVKCGGKEIEALVLDDIASEIIENIEDDTLYVMGSGGTVMHIKNTLSDEECSLLGVDLFLNNSLVAKDVNEHQLFDWLSQYPSRLIVTVIGGQGHLFGRGNQQLSPRNLRKIGLNNITIVATKNKIKEMDSRPLVVDTGDDELDQCLAGVRQIVTGYDDRIVYPVEYVNGQVSTDE</sequence>